<sequence>MSEEGPSVMDRVVYRGLQILGVGLVLSGLAIVVLLGSQGGLSVGFALVPPLVLAGLGGLTLVAARGQGNAMVNR</sequence>
<dbReference type="Proteomes" id="UP001321047">
    <property type="component" value="Unassembled WGS sequence"/>
</dbReference>
<keyword evidence="3" id="KW-1185">Reference proteome</keyword>
<comment type="caution">
    <text evidence="2">The sequence shown here is derived from an EMBL/GenBank/DDBJ whole genome shotgun (WGS) entry which is preliminary data.</text>
</comment>
<evidence type="ECO:0000256" key="1">
    <source>
        <dbReference type="SAM" id="Phobius"/>
    </source>
</evidence>
<evidence type="ECO:0000313" key="3">
    <source>
        <dbReference type="Proteomes" id="UP001321047"/>
    </source>
</evidence>
<dbReference type="AlphaFoldDB" id="A0AAP2ZBH0"/>
<dbReference type="RefSeq" id="WP_342810406.1">
    <property type="nucleotide sequence ID" value="NZ_JAOPJZ010000029.1"/>
</dbReference>
<name>A0AAP2ZBH0_9EURY</name>
<keyword evidence="1" id="KW-1133">Transmembrane helix</keyword>
<proteinExistence type="predicted"/>
<feature type="transmembrane region" description="Helical" evidence="1">
    <location>
        <begin position="12"/>
        <end position="35"/>
    </location>
</feature>
<organism evidence="2 3">
    <name type="scientific">Natronosalvus hydrolyticus</name>
    <dbReference type="NCBI Taxonomy" id="2979988"/>
    <lineage>
        <taxon>Archaea</taxon>
        <taxon>Methanobacteriati</taxon>
        <taxon>Methanobacteriota</taxon>
        <taxon>Stenosarchaea group</taxon>
        <taxon>Halobacteria</taxon>
        <taxon>Halobacteriales</taxon>
        <taxon>Natrialbaceae</taxon>
        <taxon>Natronosalvus</taxon>
    </lineage>
</organism>
<dbReference type="EMBL" id="JAOPJZ010000029">
    <property type="protein sequence ID" value="MCU4754101.1"/>
    <property type="molecule type" value="Genomic_DNA"/>
</dbReference>
<reference evidence="2 3" key="1">
    <citation type="submission" date="2022-09" db="EMBL/GenBank/DDBJ databases">
        <title>Enrichment on poylsaccharides allowed isolation of novel metabolic and taxonomic groups of Haloarchaea.</title>
        <authorList>
            <person name="Sorokin D.Y."/>
            <person name="Elcheninov A.G."/>
            <person name="Khizhniak T.V."/>
            <person name="Kolganova T.V."/>
            <person name="Kublanov I.V."/>
        </authorList>
    </citation>
    <scope>NUCLEOTIDE SEQUENCE [LARGE SCALE GENOMIC DNA]</scope>
    <source>
        <strain evidence="2 3">AArc-curdl1</strain>
    </source>
</reference>
<protein>
    <submittedName>
        <fullName evidence="2">Uncharacterized protein</fullName>
    </submittedName>
</protein>
<keyword evidence="1" id="KW-0812">Transmembrane</keyword>
<accession>A0AAP2ZBH0</accession>
<evidence type="ECO:0000313" key="2">
    <source>
        <dbReference type="EMBL" id="MCU4754101.1"/>
    </source>
</evidence>
<feature type="transmembrane region" description="Helical" evidence="1">
    <location>
        <begin position="41"/>
        <end position="64"/>
    </location>
</feature>
<gene>
    <name evidence="2" type="ORF">OB919_19310</name>
</gene>
<keyword evidence="1" id="KW-0472">Membrane</keyword>